<name>A0A7T8GTI7_CALRO</name>
<dbReference type="AlphaFoldDB" id="A0A7T8GTI7"/>
<reference evidence="3" key="1">
    <citation type="submission" date="2021-01" db="EMBL/GenBank/DDBJ databases">
        <title>Caligus Genome Assembly.</title>
        <authorList>
            <person name="Gallardo-Escarate C."/>
        </authorList>
    </citation>
    <scope>NUCLEOTIDE SEQUENCE [LARGE SCALE GENOMIC DNA]</scope>
</reference>
<sequence length="380" mass="42736">MDLEVDDPISQDVFSSPVATGSVEEVGASQADTVVLSQSQDTQGSQDARTMEVQREFAHLKKVEAKCTQRTCSNVLKMQQHSVYNLKRHYKSLLAAIEGGSKRGRHFSGTSESDSWVSGMSTHSQKRQRQSSIETALKEKFSQKKALNIYYSLTDSERFRDFLKYLLRKLSRDLKVMGSKANRGFLGMTVHWIDPTTIRRQKAVLGCREVTVSQTGKFLARAICQMHMDFGIQNKVQTTTTDNGANYVAAFEHYGVEAQRQLLDAQVDAADSMVELDQEPEEVPLPDEDGELVDPAAVSVADALDNVNQDPNMMEWFFNQDLELPKHRRCGAHTINLLATRDTAKVANWTTSPRPAFVKTLAKATAVWTCQNRLKLHYKR</sequence>
<evidence type="ECO:0000256" key="1">
    <source>
        <dbReference type="SAM" id="MobiDB-lite"/>
    </source>
</evidence>
<gene>
    <name evidence="2" type="ORF">FKW44_017784</name>
</gene>
<keyword evidence="3" id="KW-1185">Reference proteome</keyword>
<dbReference type="OrthoDB" id="6538126at2759"/>
<evidence type="ECO:0000313" key="3">
    <source>
        <dbReference type="Proteomes" id="UP000595437"/>
    </source>
</evidence>
<feature type="compositionally biased region" description="Polar residues" evidence="1">
    <location>
        <begin position="108"/>
        <end position="123"/>
    </location>
</feature>
<protein>
    <submittedName>
        <fullName evidence="2">Uncharacterized protein</fullName>
    </submittedName>
</protein>
<feature type="region of interest" description="Disordered" evidence="1">
    <location>
        <begin position="102"/>
        <end position="133"/>
    </location>
</feature>
<evidence type="ECO:0000313" key="2">
    <source>
        <dbReference type="EMBL" id="QQP37502.1"/>
    </source>
</evidence>
<dbReference type="InterPro" id="IPR012337">
    <property type="entry name" value="RNaseH-like_sf"/>
</dbReference>
<dbReference type="Proteomes" id="UP000595437">
    <property type="component" value="Chromosome 12"/>
</dbReference>
<dbReference type="SUPFAM" id="SSF53098">
    <property type="entry name" value="Ribonuclease H-like"/>
    <property type="match status" value="1"/>
</dbReference>
<organism evidence="2 3">
    <name type="scientific">Caligus rogercresseyi</name>
    <name type="common">Sea louse</name>
    <dbReference type="NCBI Taxonomy" id="217165"/>
    <lineage>
        <taxon>Eukaryota</taxon>
        <taxon>Metazoa</taxon>
        <taxon>Ecdysozoa</taxon>
        <taxon>Arthropoda</taxon>
        <taxon>Crustacea</taxon>
        <taxon>Multicrustacea</taxon>
        <taxon>Hexanauplia</taxon>
        <taxon>Copepoda</taxon>
        <taxon>Siphonostomatoida</taxon>
        <taxon>Caligidae</taxon>
        <taxon>Caligus</taxon>
    </lineage>
</organism>
<dbReference type="EMBL" id="CP045901">
    <property type="protein sequence ID" value="QQP37502.1"/>
    <property type="molecule type" value="Genomic_DNA"/>
</dbReference>
<accession>A0A7T8GTI7</accession>
<dbReference type="PANTHER" id="PTHR47501">
    <property type="entry name" value="TRANSPOSASE-RELATED"/>
    <property type="match status" value="1"/>
</dbReference>
<proteinExistence type="predicted"/>
<feature type="region of interest" description="Disordered" evidence="1">
    <location>
        <begin position="1"/>
        <end position="26"/>
    </location>
</feature>